<dbReference type="InterPro" id="IPR002711">
    <property type="entry name" value="HNH"/>
</dbReference>
<dbReference type="GO" id="GO:0004519">
    <property type="term" value="F:endonuclease activity"/>
    <property type="evidence" value="ECO:0007669"/>
    <property type="project" value="UniProtKB-KW"/>
</dbReference>
<dbReference type="Gene3D" id="1.10.30.50">
    <property type="match status" value="1"/>
</dbReference>
<gene>
    <name evidence="3" type="ORF">HNQ08_001154</name>
</gene>
<dbReference type="InterPro" id="IPR052892">
    <property type="entry name" value="NA-targeting_endonuclease"/>
</dbReference>
<dbReference type="SMART" id="SM00507">
    <property type="entry name" value="HNHc"/>
    <property type="match status" value="1"/>
</dbReference>
<organism evidence="3 4">
    <name type="scientific">Deinococcus humi</name>
    <dbReference type="NCBI Taxonomy" id="662880"/>
    <lineage>
        <taxon>Bacteria</taxon>
        <taxon>Thermotogati</taxon>
        <taxon>Deinococcota</taxon>
        <taxon>Deinococci</taxon>
        <taxon>Deinococcales</taxon>
        <taxon>Deinococcaceae</taxon>
        <taxon>Deinococcus</taxon>
    </lineage>
</organism>
<keyword evidence="4" id="KW-1185">Reference proteome</keyword>
<accession>A0A7W8NCE1</accession>
<comment type="caution">
    <text evidence="3">The sequence shown here is derived from an EMBL/GenBank/DDBJ whole genome shotgun (WGS) entry which is preliminary data.</text>
</comment>
<evidence type="ECO:0000256" key="1">
    <source>
        <dbReference type="SAM" id="MobiDB-lite"/>
    </source>
</evidence>
<dbReference type="Proteomes" id="UP000552709">
    <property type="component" value="Unassembled WGS sequence"/>
</dbReference>
<dbReference type="CDD" id="cd00085">
    <property type="entry name" value="HNHc"/>
    <property type="match status" value="1"/>
</dbReference>
<name>A0A7W8NCE1_9DEIO</name>
<dbReference type="Pfam" id="PF01844">
    <property type="entry name" value="HNH"/>
    <property type="match status" value="1"/>
</dbReference>
<keyword evidence="3" id="KW-0255">Endonuclease</keyword>
<keyword evidence="3" id="KW-0378">Hydrolase</keyword>
<keyword evidence="3" id="KW-0540">Nuclease</keyword>
<dbReference type="PANTHER" id="PTHR33877:SF1">
    <property type="entry name" value="TYPE IV METHYL-DIRECTED RESTRICTION ENZYME ECOKMCRA"/>
    <property type="match status" value="1"/>
</dbReference>
<feature type="compositionally biased region" description="Basic and acidic residues" evidence="1">
    <location>
        <begin position="1"/>
        <end position="38"/>
    </location>
</feature>
<dbReference type="EMBL" id="JACHFL010000002">
    <property type="protein sequence ID" value="MBB5362069.1"/>
    <property type="molecule type" value="Genomic_DNA"/>
</dbReference>
<feature type="region of interest" description="Disordered" evidence="1">
    <location>
        <begin position="1"/>
        <end position="58"/>
    </location>
</feature>
<dbReference type="InterPro" id="IPR003615">
    <property type="entry name" value="HNH_nuc"/>
</dbReference>
<dbReference type="PANTHER" id="PTHR33877">
    <property type="entry name" value="SLL1193 PROTEIN"/>
    <property type="match status" value="1"/>
</dbReference>
<dbReference type="GO" id="GO:0003676">
    <property type="term" value="F:nucleic acid binding"/>
    <property type="evidence" value="ECO:0007669"/>
    <property type="project" value="InterPro"/>
</dbReference>
<protein>
    <submittedName>
        <fullName evidence="3">5-methylcytosine-specific restriction endonuclease McrA</fullName>
    </submittedName>
</protein>
<feature type="domain" description="HNH nuclease" evidence="2">
    <location>
        <begin position="105"/>
        <end position="159"/>
    </location>
</feature>
<dbReference type="GO" id="GO:0008270">
    <property type="term" value="F:zinc ion binding"/>
    <property type="evidence" value="ECO:0007669"/>
    <property type="project" value="InterPro"/>
</dbReference>
<dbReference type="RefSeq" id="WP_184128253.1">
    <property type="nucleotide sequence ID" value="NZ_JACHFL010000002.1"/>
</dbReference>
<proteinExistence type="predicted"/>
<evidence type="ECO:0000259" key="2">
    <source>
        <dbReference type="SMART" id="SM00507"/>
    </source>
</evidence>
<evidence type="ECO:0000313" key="3">
    <source>
        <dbReference type="EMBL" id="MBB5362069.1"/>
    </source>
</evidence>
<sequence>MAIPELAEKERQSKRESQAKRLREDPAFRLRRREESRLRSQRASADPVKRQVLNERSRNYFQRNRETQLAKQREYNRLNPEKIREQNARTRARRQNLEGEYTGHDLKRILLAQGFKCFYCGDVIRNGPRAWHADHFIPVARGGTNHPENIVIACAGCNLSKHDKLPWEWMPERFSPGPSQMS</sequence>
<dbReference type="AlphaFoldDB" id="A0A7W8NCE1"/>
<reference evidence="3 4" key="1">
    <citation type="submission" date="2020-08" db="EMBL/GenBank/DDBJ databases">
        <title>Genomic Encyclopedia of Type Strains, Phase IV (KMG-IV): sequencing the most valuable type-strain genomes for metagenomic binning, comparative biology and taxonomic classification.</title>
        <authorList>
            <person name="Goeker M."/>
        </authorList>
    </citation>
    <scope>NUCLEOTIDE SEQUENCE [LARGE SCALE GENOMIC DNA]</scope>
    <source>
        <strain evidence="3 4">DSM 27939</strain>
    </source>
</reference>
<evidence type="ECO:0000313" key="4">
    <source>
        <dbReference type="Proteomes" id="UP000552709"/>
    </source>
</evidence>
<feature type="compositionally biased region" description="Basic and acidic residues" evidence="1">
    <location>
        <begin position="47"/>
        <end position="58"/>
    </location>
</feature>